<organism evidence="5 6">
    <name type="scientific">Corynebacterium humireducens NBRC 106098 = DSM 45392</name>
    <dbReference type="NCBI Taxonomy" id="1223515"/>
    <lineage>
        <taxon>Bacteria</taxon>
        <taxon>Bacillati</taxon>
        <taxon>Actinomycetota</taxon>
        <taxon>Actinomycetes</taxon>
        <taxon>Mycobacteriales</taxon>
        <taxon>Corynebacteriaceae</taxon>
        <taxon>Corynebacterium</taxon>
    </lineage>
</organism>
<dbReference type="EMBL" id="CP005286">
    <property type="protein sequence ID" value="AJE33923.1"/>
    <property type="molecule type" value="Genomic_DNA"/>
</dbReference>
<dbReference type="PANTHER" id="PTHR33154">
    <property type="entry name" value="TRANSCRIPTIONAL REGULATOR, ARSR FAMILY"/>
    <property type="match status" value="1"/>
</dbReference>
<dbReference type="Proteomes" id="UP000031524">
    <property type="component" value="Chromosome"/>
</dbReference>
<evidence type="ECO:0000256" key="2">
    <source>
        <dbReference type="ARBA" id="ARBA00023125"/>
    </source>
</evidence>
<dbReference type="InterPro" id="IPR001845">
    <property type="entry name" value="HTH_ArsR_DNA-bd_dom"/>
</dbReference>
<dbReference type="PROSITE" id="PS50987">
    <property type="entry name" value="HTH_ARSR_2"/>
    <property type="match status" value="1"/>
</dbReference>
<dbReference type="InterPro" id="IPR036390">
    <property type="entry name" value="WH_DNA-bd_sf"/>
</dbReference>
<dbReference type="SUPFAM" id="SSF46785">
    <property type="entry name" value="Winged helix' DNA-binding domain"/>
    <property type="match status" value="1"/>
</dbReference>
<proteinExistence type="predicted"/>
<dbReference type="InterPro" id="IPR036388">
    <property type="entry name" value="WH-like_DNA-bd_sf"/>
</dbReference>
<keyword evidence="2" id="KW-0238">DNA-binding</keyword>
<evidence type="ECO:0000256" key="1">
    <source>
        <dbReference type="ARBA" id="ARBA00023015"/>
    </source>
</evidence>
<dbReference type="AlphaFoldDB" id="A0A0B5DCQ0"/>
<dbReference type="KEGG" id="chm:B842_10370"/>
<dbReference type="CDD" id="cd00090">
    <property type="entry name" value="HTH_ARSR"/>
    <property type="match status" value="1"/>
</dbReference>
<sequence length="119" mass="12940">MLAYMTAVQILPLADLSACCSLGTDPLTDDEANRYAALFKVLAEPARLQILSQLAAGGCGPVSVNELTDLIGLSQPTVSHHLKKLTEAGLLERIREGRTVTHRVRPELFAELRTVLQMD</sequence>
<accession>A0A0B5DCQ0</accession>
<dbReference type="Pfam" id="PF01022">
    <property type="entry name" value="HTH_5"/>
    <property type="match status" value="1"/>
</dbReference>
<dbReference type="HOGENOM" id="CLU_097806_3_2_11"/>
<dbReference type="PRINTS" id="PR00778">
    <property type="entry name" value="HTHARSR"/>
</dbReference>
<evidence type="ECO:0000313" key="5">
    <source>
        <dbReference type="EMBL" id="AJE33923.1"/>
    </source>
</evidence>
<dbReference type="GO" id="GO:0003700">
    <property type="term" value="F:DNA-binding transcription factor activity"/>
    <property type="evidence" value="ECO:0007669"/>
    <property type="project" value="InterPro"/>
</dbReference>
<keyword evidence="1" id="KW-0805">Transcription regulation</keyword>
<keyword evidence="6" id="KW-1185">Reference proteome</keyword>
<dbReference type="SMART" id="SM00418">
    <property type="entry name" value="HTH_ARSR"/>
    <property type="match status" value="1"/>
</dbReference>
<reference evidence="5 6" key="1">
    <citation type="submission" date="2013-04" db="EMBL/GenBank/DDBJ databases">
        <title>Complete genome sequence of Corynebacterium humireducens DSM 45392(T), isolated from a wastewater-fed microbial fuel cell.</title>
        <authorList>
            <person name="Ruckert C."/>
            <person name="Albersmeier A."/>
            <person name="Kalinowski J."/>
        </authorList>
    </citation>
    <scope>NUCLEOTIDE SEQUENCE [LARGE SCALE GENOMIC DNA]</scope>
    <source>
        <strain evidence="6">MFC-5</strain>
    </source>
</reference>
<evidence type="ECO:0000259" key="4">
    <source>
        <dbReference type="PROSITE" id="PS50987"/>
    </source>
</evidence>
<name>A0A0B5DCQ0_9CORY</name>
<keyword evidence="3" id="KW-0804">Transcription</keyword>
<protein>
    <submittedName>
        <fullName evidence="5">Transcriptional regulator</fullName>
    </submittedName>
</protein>
<dbReference type="Gene3D" id="1.10.10.10">
    <property type="entry name" value="Winged helix-like DNA-binding domain superfamily/Winged helix DNA-binding domain"/>
    <property type="match status" value="1"/>
</dbReference>
<evidence type="ECO:0000256" key="3">
    <source>
        <dbReference type="ARBA" id="ARBA00023163"/>
    </source>
</evidence>
<dbReference type="PANTHER" id="PTHR33154:SF18">
    <property type="entry name" value="ARSENICAL RESISTANCE OPERON REPRESSOR"/>
    <property type="match status" value="1"/>
</dbReference>
<dbReference type="InterPro" id="IPR011991">
    <property type="entry name" value="ArsR-like_HTH"/>
</dbReference>
<dbReference type="STRING" id="1223515.B842_10370"/>
<dbReference type="NCBIfam" id="NF033788">
    <property type="entry name" value="HTH_metalloreg"/>
    <property type="match status" value="1"/>
</dbReference>
<gene>
    <name evidence="5" type="ORF">B842_10370</name>
</gene>
<dbReference type="InterPro" id="IPR051081">
    <property type="entry name" value="HTH_MetalResp_TranReg"/>
</dbReference>
<feature type="domain" description="HTH arsR-type" evidence="4">
    <location>
        <begin position="27"/>
        <end position="119"/>
    </location>
</feature>
<evidence type="ECO:0000313" key="6">
    <source>
        <dbReference type="Proteomes" id="UP000031524"/>
    </source>
</evidence>
<dbReference type="GO" id="GO:0003677">
    <property type="term" value="F:DNA binding"/>
    <property type="evidence" value="ECO:0007669"/>
    <property type="project" value="UniProtKB-KW"/>
</dbReference>